<dbReference type="InterPro" id="IPR036322">
    <property type="entry name" value="WD40_repeat_dom_sf"/>
</dbReference>
<dbReference type="EMBL" id="JARBHB010000001">
    <property type="protein sequence ID" value="KAJ8897314.1"/>
    <property type="molecule type" value="Genomic_DNA"/>
</dbReference>
<comment type="caution">
    <text evidence="5">The sequence shown here is derived from an EMBL/GenBank/DDBJ whole genome shotgun (WGS) entry which is preliminary data.</text>
</comment>
<evidence type="ECO:0000256" key="1">
    <source>
        <dbReference type="ARBA" id="ARBA00022574"/>
    </source>
</evidence>
<dbReference type="Pfam" id="PF23389">
    <property type="entry name" value="Beta-prop_WDR19_1st"/>
    <property type="match status" value="1"/>
</dbReference>
<feature type="region of interest" description="Disordered" evidence="3">
    <location>
        <begin position="82"/>
        <end position="111"/>
    </location>
</feature>
<keyword evidence="6" id="KW-1185">Reference proteome</keyword>
<gene>
    <name evidence="5" type="ORF">PR048_002660</name>
</gene>
<dbReference type="InterPro" id="IPR040379">
    <property type="entry name" value="WDR19/dyf-2"/>
</dbReference>
<evidence type="ECO:0000313" key="5">
    <source>
        <dbReference type="EMBL" id="KAJ8897314.1"/>
    </source>
</evidence>
<reference evidence="5 6" key="1">
    <citation type="submission" date="2023-02" db="EMBL/GenBank/DDBJ databases">
        <title>LHISI_Scaffold_Assembly.</title>
        <authorList>
            <person name="Stuart O.P."/>
            <person name="Cleave R."/>
            <person name="Magrath M.J.L."/>
            <person name="Mikheyev A.S."/>
        </authorList>
    </citation>
    <scope>NUCLEOTIDE SEQUENCE [LARGE SCALE GENOMIC DNA]</scope>
    <source>
        <strain evidence="5">Daus_M_001</strain>
        <tissue evidence="5">Leg muscle</tissue>
    </source>
</reference>
<dbReference type="Proteomes" id="UP001159363">
    <property type="component" value="Chromosome 1"/>
</dbReference>
<accession>A0ABQ9IKY2</accession>
<dbReference type="PANTHER" id="PTHR14920">
    <property type="entry name" value="OSMOTIC AVOIDANCE ABNORMAL PROTEIN 1/WD REPEAT MEMBRANE PROTEIN"/>
    <property type="match status" value="1"/>
</dbReference>
<feature type="compositionally biased region" description="Basic residues" evidence="3">
    <location>
        <begin position="82"/>
        <end position="103"/>
    </location>
</feature>
<dbReference type="PANTHER" id="PTHR14920:SF0">
    <property type="entry name" value="WD REPEAT DOMAIN 19"/>
    <property type="match status" value="1"/>
</dbReference>
<dbReference type="InterPro" id="IPR057855">
    <property type="entry name" value="Beta-prop_WDR19_1st"/>
</dbReference>
<proteinExistence type="predicted"/>
<evidence type="ECO:0000256" key="2">
    <source>
        <dbReference type="ARBA" id="ARBA00022737"/>
    </source>
</evidence>
<keyword evidence="2" id="KW-0677">Repeat</keyword>
<dbReference type="InterPro" id="IPR015943">
    <property type="entry name" value="WD40/YVTN_repeat-like_dom_sf"/>
</dbReference>
<feature type="domain" description="WDR19 first beta-propeller" evidence="4">
    <location>
        <begin position="2"/>
        <end position="82"/>
    </location>
</feature>
<name>A0ABQ9IKY2_9NEOP</name>
<sequence length="385" mass="42412">MCAGFGWDADGDLLAVISLNAPYIILWDSNTGKKQQLDTGLRDPLTCVMWAKTSPLLAVGTARGNVAIYNHNTANEVSTKKRWKSKGNMRSWRKPTDHRHRPASRSDPAGIEPGLRKWEIQEYIYIFCPPLCTAATRGNVRSCDVTAPFHSACRLSAAPGACYFSLSVVLRFTKAGKYMHVVPTVVVIQPVRVKSVSSKGYISTDFQTTANHQKGSPNKVALCKRKNFSPAGEGQYDSPGFSVKYLAYSLMDLGTSLIVDFELVQKEMVKGELESAACEIIMEKKRSHDVVVVRLLASHLGSKLGSIPGRVSSRFLHVGIILNNAACQWVFSGISHFSRPFIPELLHTRLTSPTSALKTSLLWAAQISSLFTHMSESSETCEMEI</sequence>
<organism evidence="5 6">
    <name type="scientific">Dryococelus australis</name>
    <dbReference type="NCBI Taxonomy" id="614101"/>
    <lineage>
        <taxon>Eukaryota</taxon>
        <taxon>Metazoa</taxon>
        <taxon>Ecdysozoa</taxon>
        <taxon>Arthropoda</taxon>
        <taxon>Hexapoda</taxon>
        <taxon>Insecta</taxon>
        <taxon>Pterygota</taxon>
        <taxon>Neoptera</taxon>
        <taxon>Polyneoptera</taxon>
        <taxon>Phasmatodea</taxon>
        <taxon>Verophasmatodea</taxon>
        <taxon>Anareolatae</taxon>
        <taxon>Phasmatidae</taxon>
        <taxon>Eurycanthinae</taxon>
        <taxon>Dryococelus</taxon>
    </lineage>
</organism>
<dbReference type="Gene3D" id="2.130.10.10">
    <property type="entry name" value="YVTN repeat-like/Quinoprotein amine dehydrogenase"/>
    <property type="match status" value="1"/>
</dbReference>
<keyword evidence="1" id="KW-0853">WD repeat</keyword>
<protein>
    <recommendedName>
        <fullName evidence="4">WDR19 first beta-propeller domain-containing protein</fullName>
    </recommendedName>
</protein>
<evidence type="ECO:0000259" key="4">
    <source>
        <dbReference type="Pfam" id="PF23389"/>
    </source>
</evidence>
<evidence type="ECO:0000313" key="6">
    <source>
        <dbReference type="Proteomes" id="UP001159363"/>
    </source>
</evidence>
<dbReference type="SUPFAM" id="SSF50978">
    <property type="entry name" value="WD40 repeat-like"/>
    <property type="match status" value="1"/>
</dbReference>
<evidence type="ECO:0000256" key="3">
    <source>
        <dbReference type="SAM" id="MobiDB-lite"/>
    </source>
</evidence>